<comment type="caution">
    <text evidence="5">The sequence shown here is derived from an EMBL/GenBank/DDBJ whole genome shotgun (WGS) entry which is preliminary data.</text>
</comment>
<keyword evidence="3" id="KW-0732">Signal</keyword>
<evidence type="ECO:0000256" key="2">
    <source>
        <dbReference type="ARBA" id="ARBA00022448"/>
    </source>
</evidence>
<reference evidence="5 6" key="1">
    <citation type="submission" date="2019-10" db="EMBL/GenBank/DDBJ databases">
        <title>New genus of Silvanigrellaceae.</title>
        <authorList>
            <person name="Pitt A."/>
            <person name="Hahn M.W."/>
        </authorList>
    </citation>
    <scope>NUCLEOTIDE SEQUENCE [LARGE SCALE GENOMIC DNA]</scope>
    <source>
        <strain evidence="5 6">33A1-SZDP</strain>
    </source>
</reference>
<sequence>MKIKKIFIHCLFTTLVFQTNSFAIQEKEQETKYTRKPSFYDRMLETKKGGVLHLPLSNDPKVMNPILSTDAESNAVEGYLWMSPFILDPDTLDYLPALATNYLISSDKKNYTFILNEKAKWQDGSSVTAADFKFTFDTLMNSKVHAAALRSYYEGISIIADSKYQITFIVNEPRFDTFDFLSRFVPIQKKQFESSKDFNKDKGIMTPISNGPYIMEKYKRGQNIVFKRNKDWWGYELTQFKNRYNIDEIILDIIPEPNLSYEKFVKGDVDQMSFTPEQWNSKVTGVDKDKYGSSPKGKSIWALKTQNKSAKPYTFIGWNFKNPLFQDVKTRRALSYLVDYKKIIEKVYFNLFTLCTSPFGSFTLNSAADLRQKDKLISYDRAKALKLLKEVGWKNDGSQTLVKEINGKKVPFEFTLDTNTGNPARLKIAEIIKEDFKSAGIKVNIKMSEWNSFLDTIDNRRFDAVILGWTGTIFPNPKQIWHSSSEKNQGSNFISYNNSKIDDLIRRANIEFDPKKRNSIMQEINRILYEDQPYTFIAEMSYILQGLNSKIGSERWVANYETAVANDLFYLVK</sequence>
<dbReference type="EMBL" id="WFLN01000007">
    <property type="protein sequence ID" value="KAB8029770.1"/>
    <property type="molecule type" value="Genomic_DNA"/>
</dbReference>
<dbReference type="PANTHER" id="PTHR30290:SF9">
    <property type="entry name" value="OLIGOPEPTIDE-BINDING PROTEIN APPA"/>
    <property type="match status" value="1"/>
</dbReference>
<accession>A0A833JCE5</accession>
<dbReference type="GO" id="GO:0030288">
    <property type="term" value="C:outer membrane-bounded periplasmic space"/>
    <property type="evidence" value="ECO:0007669"/>
    <property type="project" value="UniProtKB-ARBA"/>
</dbReference>
<dbReference type="RefSeq" id="WP_152213113.1">
    <property type="nucleotide sequence ID" value="NZ_WFLN01000007.1"/>
</dbReference>
<dbReference type="Pfam" id="PF00496">
    <property type="entry name" value="SBP_bac_5"/>
    <property type="match status" value="1"/>
</dbReference>
<dbReference type="GO" id="GO:0043190">
    <property type="term" value="C:ATP-binding cassette (ABC) transporter complex"/>
    <property type="evidence" value="ECO:0007669"/>
    <property type="project" value="InterPro"/>
</dbReference>
<evidence type="ECO:0000313" key="6">
    <source>
        <dbReference type="Proteomes" id="UP000442694"/>
    </source>
</evidence>
<protein>
    <recommendedName>
        <fullName evidence="4">Solute-binding protein family 5 domain-containing protein</fullName>
    </recommendedName>
</protein>
<dbReference type="GO" id="GO:1904680">
    <property type="term" value="F:peptide transmembrane transporter activity"/>
    <property type="evidence" value="ECO:0007669"/>
    <property type="project" value="TreeGrafter"/>
</dbReference>
<proteinExistence type="inferred from homology"/>
<feature type="domain" description="Solute-binding protein family 5" evidence="4">
    <location>
        <begin position="95"/>
        <end position="489"/>
    </location>
</feature>
<evidence type="ECO:0000259" key="4">
    <source>
        <dbReference type="Pfam" id="PF00496"/>
    </source>
</evidence>
<dbReference type="GO" id="GO:0015833">
    <property type="term" value="P:peptide transport"/>
    <property type="evidence" value="ECO:0007669"/>
    <property type="project" value="TreeGrafter"/>
</dbReference>
<dbReference type="Gene3D" id="3.10.105.10">
    <property type="entry name" value="Dipeptide-binding Protein, Domain 3"/>
    <property type="match status" value="1"/>
</dbReference>
<comment type="similarity">
    <text evidence="1">Belongs to the bacterial solute-binding protein 5 family.</text>
</comment>
<dbReference type="InterPro" id="IPR030678">
    <property type="entry name" value="Peptide/Ni-bd"/>
</dbReference>
<name>A0A833JCE5_9BACT</name>
<dbReference type="PANTHER" id="PTHR30290">
    <property type="entry name" value="PERIPLASMIC BINDING COMPONENT OF ABC TRANSPORTER"/>
    <property type="match status" value="1"/>
</dbReference>
<dbReference type="AlphaFoldDB" id="A0A833JCE5"/>
<dbReference type="PIRSF" id="PIRSF002741">
    <property type="entry name" value="MppA"/>
    <property type="match status" value="1"/>
</dbReference>
<dbReference type="InterPro" id="IPR039424">
    <property type="entry name" value="SBP_5"/>
</dbReference>
<gene>
    <name evidence="5" type="ORF">GCL57_09515</name>
</gene>
<dbReference type="Gene3D" id="3.40.190.10">
    <property type="entry name" value="Periplasmic binding protein-like II"/>
    <property type="match status" value="1"/>
</dbReference>
<evidence type="ECO:0000313" key="5">
    <source>
        <dbReference type="EMBL" id="KAB8029770.1"/>
    </source>
</evidence>
<evidence type="ECO:0000256" key="1">
    <source>
        <dbReference type="ARBA" id="ARBA00005695"/>
    </source>
</evidence>
<evidence type="ECO:0000256" key="3">
    <source>
        <dbReference type="ARBA" id="ARBA00022729"/>
    </source>
</evidence>
<keyword evidence="2" id="KW-0813">Transport</keyword>
<dbReference type="SUPFAM" id="SSF53850">
    <property type="entry name" value="Periplasmic binding protein-like II"/>
    <property type="match status" value="1"/>
</dbReference>
<keyword evidence="6" id="KW-1185">Reference proteome</keyword>
<organism evidence="5 6">
    <name type="scientific">Fluviispira multicolorata</name>
    <dbReference type="NCBI Taxonomy" id="2654512"/>
    <lineage>
        <taxon>Bacteria</taxon>
        <taxon>Pseudomonadati</taxon>
        <taxon>Bdellovibrionota</taxon>
        <taxon>Oligoflexia</taxon>
        <taxon>Silvanigrellales</taxon>
        <taxon>Silvanigrellaceae</taxon>
        <taxon>Fluviispira</taxon>
    </lineage>
</organism>
<dbReference type="Proteomes" id="UP000442694">
    <property type="component" value="Unassembled WGS sequence"/>
</dbReference>
<dbReference type="InterPro" id="IPR000914">
    <property type="entry name" value="SBP_5_dom"/>
</dbReference>